<reference evidence="1" key="1">
    <citation type="submission" date="2014-09" db="EMBL/GenBank/DDBJ databases">
        <authorList>
            <person name="Magalhaes I.L.F."/>
            <person name="Oliveira U."/>
            <person name="Santos F.R."/>
            <person name="Vidigal T.H.D.A."/>
            <person name="Brescovit A.D."/>
            <person name="Santos A.J."/>
        </authorList>
    </citation>
    <scope>NUCLEOTIDE SEQUENCE</scope>
    <source>
        <tissue evidence="1">Shoot tissue taken approximately 20 cm above the soil surface</tissue>
    </source>
</reference>
<accession>A0A0A9DFH1</accession>
<evidence type="ECO:0000313" key="1">
    <source>
        <dbReference type="EMBL" id="JAD85428.1"/>
    </source>
</evidence>
<name>A0A0A9DFH1_ARUDO</name>
<organism evidence="1">
    <name type="scientific">Arundo donax</name>
    <name type="common">Giant reed</name>
    <name type="synonym">Donax arundinaceus</name>
    <dbReference type="NCBI Taxonomy" id="35708"/>
    <lineage>
        <taxon>Eukaryota</taxon>
        <taxon>Viridiplantae</taxon>
        <taxon>Streptophyta</taxon>
        <taxon>Embryophyta</taxon>
        <taxon>Tracheophyta</taxon>
        <taxon>Spermatophyta</taxon>
        <taxon>Magnoliopsida</taxon>
        <taxon>Liliopsida</taxon>
        <taxon>Poales</taxon>
        <taxon>Poaceae</taxon>
        <taxon>PACMAD clade</taxon>
        <taxon>Arundinoideae</taxon>
        <taxon>Arundineae</taxon>
        <taxon>Arundo</taxon>
    </lineage>
</organism>
<protein>
    <submittedName>
        <fullName evidence="1">Uncharacterized protein</fullName>
    </submittedName>
</protein>
<dbReference type="EMBL" id="GBRH01212467">
    <property type="protein sequence ID" value="JAD85428.1"/>
    <property type="molecule type" value="Transcribed_RNA"/>
</dbReference>
<reference evidence="1" key="2">
    <citation type="journal article" date="2015" name="Data Brief">
        <title>Shoot transcriptome of the giant reed, Arundo donax.</title>
        <authorList>
            <person name="Barrero R.A."/>
            <person name="Guerrero F.D."/>
            <person name="Moolhuijzen P."/>
            <person name="Goolsby J.A."/>
            <person name="Tidwell J."/>
            <person name="Bellgard S.E."/>
            <person name="Bellgard M.I."/>
        </authorList>
    </citation>
    <scope>NUCLEOTIDE SEQUENCE</scope>
    <source>
        <tissue evidence="1">Shoot tissue taken approximately 20 cm above the soil surface</tissue>
    </source>
</reference>
<proteinExistence type="predicted"/>
<sequence length="67" mass="7979">MALSRMNFPSLYFSLSSYAFSYLQPRISWQQMQWISFTVCSPVIRCRSSLGPRVMFTLKRRYTNLKT</sequence>
<dbReference type="AlphaFoldDB" id="A0A0A9DFH1"/>